<dbReference type="GO" id="GO:0032581">
    <property type="term" value="P:ER-dependent peroxisome organization"/>
    <property type="evidence" value="ECO:0007669"/>
    <property type="project" value="EnsemblFungi"/>
</dbReference>
<dbReference type="GO" id="GO:0050821">
    <property type="term" value="P:protein stabilization"/>
    <property type="evidence" value="ECO:0007669"/>
    <property type="project" value="EnsemblFungi"/>
</dbReference>
<dbReference type="GO" id="GO:0045046">
    <property type="term" value="P:protein import into peroxisome membrane"/>
    <property type="evidence" value="ECO:0007669"/>
    <property type="project" value="EnsemblFungi"/>
</dbReference>
<dbReference type="EMBL" id="LN736362">
    <property type="protein sequence ID" value="CEP61633.1"/>
    <property type="molecule type" value="Genomic_DNA"/>
</dbReference>
<organism evidence="2 3">
    <name type="scientific">Lachancea lanzarotensis</name>
    <dbReference type="NCBI Taxonomy" id="1245769"/>
    <lineage>
        <taxon>Eukaryota</taxon>
        <taxon>Fungi</taxon>
        <taxon>Dikarya</taxon>
        <taxon>Ascomycota</taxon>
        <taxon>Saccharomycotina</taxon>
        <taxon>Saccharomycetes</taxon>
        <taxon>Saccharomycetales</taxon>
        <taxon>Saccharomycetaceae</taxon>
        <taxon>Lachancea</taxon>
    </lineage>
</organism>
<dbReference type="Proteomes" id="UP000054304">
    <property type="component" value="Unassembled WGS sequence"/>
</dbReference>
<feature type="region of interest" description="Disordered" evidence="1">
    <location>
        <begin position="253"/>
        <end position="272"/>
    </location>
</feature>
<evidence type="ECO:0000313" key="3">
    <source>
        <dbReference type="Proteomes" id="UP000054304"/>
    </source>
</evidence>
<dbReference type="Gene3D" id="1.20.120.900">
    <property type="entry name" value="Pex19, mPTS binding domain"/>
    <property type="match status" value="1"/>
</dbReference>
<dbReference type="GO" id="GO:0045033">
    <property type="term" value="P:peroxisome inheritance"/>
    <property type="evidence" value="ECO:0007669"/>
    <property type="project" value="EnsemblFungi"/>
</dbReference>
<feature type="compositionally biased region" description="Acidic residues" evidence="1">
    <location>
        <begin position="1"/>
        <end position="16"/>
    </location>
</feature>
<dbReference type="InterPro" id="IPR038322">
    <property type="entry name" value="Pex19_C_sf"/>
</dbReference>
<feature type="region of interest" description="Disordered" evidence="1">
    <location>
        <begin position="278"/>
        <end position="297"/>
    </location>
</feature>
<dbReference type="GO" id="GO:0005783">
    <property type="term" value="C:endoplasmic reticulum"/>
    <property type="evidence" value="ECO:0007669"/>
    <property type="project" value="EnsemblFungi"/>
</dbReference>
<proteinExistence type="predicted"/>
<dbReference type="GO" id="GO:0005829">
    <property type="term" value="C:cytosol"/>
    <property type="evidence" value="ECO:0007669"/>
    <property type="project" value="EnsemblFungi"/>
</dbReference>
<dbReference type="Pfam" id="PF04614">
    <property type="entry name" value="Pex19"/>
    <property type="match status" value="1"/>
</dbReference>
<feature type="compositionally biased region" description="Basic and acidic residues" evidence="1">
    <location>
        <begin position="34"/>
        <end position="45"/>
    </location>
</feature>
<name>A0A0C7MVP4_9SACH</name>
<feature type="compositionally biased region" description="Basic and acidic residues" evidence="1">
    <location>
        <begin position="285"/>
        <end position="297"/>
    </location>
</feature>
<dbReference type="PANTHER" id="PTHR12774:SF2">
    <property type="entry name" value="PEROXISOMAL BIOGENESIS FACTOR 19"/>
    <property type="match status" value="1"/>
</dbReference>
<sequence length="297" mass="32676">MSSNLDEYEDLDDLLEDASKLDEEATSANVQRAETAKKTSSKEDTEMNEVIDDLQGEFSKLMRENGSVDSADNAKTTENFKELLTALRDAGSSSETKPDITTEGEAPGFKDIVSNTLDRLKEGGTKVDTNLMEEKKKGNSDDILSQLLNQLVDGGEGVDGDDEEGVENAIQSMLNQMSSKEVLYQPMKDMQAEFGSWMAVNETLEEHAQKIGTYRDQFALVNQIVAIYETEGYADSTARAEIGELLDRLEQLGDSPVSKGFNSSDTAPDLSKLLEVADGEELPENLDKELEDTCKQQ</sequence>
<dbReference type="OrthoDB" id="21292at2759"/>
<dbReference type="GeneID" id="34685062"/>
<accession>A0A0C7MVP4</accession>
<dbReference type="HOGENOM" id="CLU_863835_0_0_1"/>
<dbReference type="STRING" id="1245769.A0A0C7MVP4"/>
<gene>
    <name evidence="2" type="ORF">LALA0_S03e07294g</name>
</gene>
<keyword evidence="3" id="KW-1185">Reference proteome</keyword>
<dbReference type="PANTHER" id="PTHR12774">
    <property type="entry name" value="PEROXISOMAL BIOGENESIS FACTOR 19"/>
    <property type="match status" value="1"/>
</dbReference>
<dbReference type="RefSeq" id="XP_022627867.1">
    <property type="nucleotide sequence ID" value="XM_022773389.1"/>
</dbReference>
<feature type="region of interest" description="Disordered" evidence="1">
    <location>
        <begin position="1"/>
        <end position="47"/>
    </location>
</feature>
<evidence type="ECO:0000256" key="1">
    <source>
        <dbReference type="SAM" id="MobiDB-lite"/>
    </source>
</evidence>
<dbReference type="GO" id="GO:0032527">
    <property type="term" value="P:protein exit from endoplasmic reticulum"/>
    <property type="evidence" value="ECO:0007669"/>
    <property type="project" value="EnsemblFungi"/>
</dbReference>
<dbReference type="InterPro" id="IPR006708">
    <property type="entry name" value="Pex19"/>
</dbReference>
<reference evidence="2 3" key="1">
    <citation type="submission" date="2014-12" db="EMBL/GenBank/DDBJ databases">
        <authorList>
            <person name="Neuveglise Cecile"/>
        </authorList>
    </citation>
    <scope>NUCLEOTIDE SEQUENCE [LARGE SCALE GENOMIC DNA]</scope>
    <source>
        <strain evidence="2 3">CBS 12615</strain>
    </source>
</reference>
<protein>
    <submittedName>
        <fullName evidence="2">LALA0S03e07294g1_1</fullName>
    </submittedName>
</protein>
<dbReference type="GO" id="GO:0005778">
    <property type="term" value="C:peroxisomal membrane"/>
    <property type="evidence" value="ECO:0007669"/>
    <property type="project" value="EnsemblFungi"/>
</dbReference>
<dbReference type="GO" id="GO:0033328">
    <property type="term" value="F:peroxisome membrane targeting sequence binding"/>
    <property type="evidence" value="ECO:0007669"/>
    <property type="project" value="EnsemblFungi"/>
</dbReference>
<dbReference type="AlphaFoldDB" id="A0A0C7MVP4"/>
<dbReference type="GO" id="GO:1990429">
    <property type="term" value="C:peroxisomal importomer complex"/>
    <property type="evidence" value="ECO:0007669"/>
    <property type="project" value="EnsemblFungi"/>
</dbReference>
<evidence type="ECO:0000313" key="2">
    <source>
        <dbReference type="EMBL" id="CEP61633.1"/>
    </source>
</evidence>